<evidence type="ECO:0000256" key="1">
    <source>
        <dbReference type="SAM" id="MobiDB-lite"/>
    </source>
</evidence>
<dbReference type="GO" id="GO:0005643">
    <property type="term" value="C:nuclear pore"/>
    <property type="evidence" value="ECO:0007669"/>
    <property type="project" value="InterPro"/>
</dbReference>
<keyword evidence="3" id="KW-1185">Reference proteome</keyword>
<accession>A0AAV2S9W6</accession>
<proteinExistence type="predicted"/>
<feature type="compositionally biased region" description="Basic residues" evidence="1">
    <location>
        <begin position="1"/>
        <end position="28"/>
    </location>
</feature>
<evidence type="ECO:0000313" key="3">
    <source>
        <dbReference type="Proteomes" id="UP001497623"/>
    </source>
</evidence>
<dbReference type="EMBL" id="CAXKWB010056209">
    <property type="protein sequence ID" value="CAL4177990.1"/>
    <property type="molecule type" value="Genomic_DNA"/>
</dbReference>
<organism evidence="2 3">
    <name type="scientific">Meganyctiphanes norvegica</name>
    <name type="common">Northern krill</name>
    <name type="synonym">Thysanopoda norvegica</name>
    <dbReference type="NCBI Taxonomy" id="48144"/>
    <lineage>
        <taxon>Eukaryota</taxon>
        <taxon>Metazoa</taxon>
        <taxon>Ecdysozoa</taxon>
        <taxon>Arthropoda</taxon>
        <taxon>Crustacea</taxon>
        <taxon>Multicrustacea</taxon>
        <taxon>Malacostraca</taxon>
        <taxon>Eumalacostraca</taxon>
        <taxon>Eucarida</taxon>
        <taxon>Euphausiacea</taxon>
        <taxon>Euphausiidae</taxon>
        <taxon>Meganyctiphanes</taxon>
    </lineage>
</organism>
<evidence type="ECO:0000313" key="2">
    <source>
        <dbReference type="EMBL" id="CAL4177990.1"/>
    </source>
</evidence>
<reference evidence="2 3" key="1">
    <citation type="submission" date="2024-05" db="EMBL/GenBank/DDBJ databases">
        <authorList>
            <person name="Wallberg A."/>
        </authorList>
    </citation>
    <scope>NUCLEOTIDE SEQUENCE [LARGE SCALE GENOMIC DNA]</scope>
</reference>
<comment type="caution">
    <text evidence="2">The sequence shown here is derived from an EMBL/GenBank/DDBJ whole genome shotgun (WGS) entry which is preliminary data.</text>
</comment>
<name>A0AAV2S9W6_MEGNR</name>
<dbReference type="InterPro" id="IPR018783">
    <property type="entry name" value="TF_ENY2"/>
</dbReference>
<gene>
    <name evidence="2" type="ORF">MNOR_LOCUS34971</name>
</gene>
<dbReference type="Gene3D" id="1.10.246.140">
    <property type="match status" value="1"/>
</dbReference>
<dbReference type="GO" id="GO:0006406">
    <property type="term" value="P:mRNA export from nucleus"/>
    <property type="evidence" value="ECO:0007669"/>
    <property type="project" value="InterPro"/>
</dbReference>
<dbReference type="GO" id="GO:0000124">
    <property type="term" value="C:SAGA complex"/>
    <property type="evidence" value="ECO:0007669"/>
    <property type="project" value="InterPro"/>
</dbReference>
<dbReference type="GO" id="GO:0003713">
    <property type="term" value="F:transcription coactivator activity"/>
    <property type="evidence" value="ECO:0007669"/>
    <property type="project" value="InterPro"/>
</dbReference>
<dbReference type="Proteomes" id="UP001497623">
    <property type="component" value="Unassembled WGS sequence"/>
</dbReference>
<protein>
    <submittedName>
        <fullName evidence="2">Uncharacterized protein</fullName>
    </submittedName>
</protein>
<dbReference type="PANTHER" id="PTHR12514">
    <property type="entry name" value="ENHANCER OF YELLOW 2 TRANSCRIPTION FACTOR"/>
    <property type="match status" value="1"/>
</dbReference>
<feature type="non-terminal residue" evidence="2">
    <location>
        <position position="124"/>
    </location>
</feature>
<dbReference type="InterPro" id="IPR038212">
    <property type="entry name" value="TF_EnY2_sf"/>
</dbReference>
<feature type="region of interest" description="Disordered" evidence="1">
    <location>
        <begin position="1"/>
        <end position="37"/>
    </location>
</feature>
<sequence>MRNKSRLIKQSMVRKRSVGSAKGRRHGGVRQQSAEGSYSSILATPKLKEHAKEIVRDRGLASITVDDLVQEITPRGRGSAAQERNCPSGRIECGEASKENQYLVPDTVKRELLAEIKRFLAQGS</sequence>
<dbReference type="AlphaFoldDB" id="A0AAV2S9W6"/>